<dbReference type="SUPFAM" id="SSF47598">
    <property type="entry name" value="Ribbon-helix-helix"/>
    <property type="match status" value="1"/>
</dbReference>
<organism evidence="1 2">
    <name type="scientific">Nesterenkonia sedimenti</name>
    <dbReference type="NCBI Taxonomy" id="1463632"/>
    <lineage>
        <taxon>Bacteria</taxon>
        <taxon>Bacillati</taxon>
        <taxon>Actinomycetota</taxon>
        <taxon>Actinomycetes</taxon>
        <taxon>Micrococcales</taxon>
        <taxon>Micrococcaceae</taxon>
        <taxon>Nesterenkonia</taxon>
    </lineage>
</organism>
<comment type="caution">
    <text evidence="1">The sequence shown here is derived from an EMBL/GenBank/DDBJ whole genome shotgun (WGS) entry which is preliminary data.</text>
</comment>
<accession>A0A7X8TI42</accession>
<proteinExistence type="predicted"/>
<dbReference type="GO" id="GO:0006355">
    <property type="term" value="P:regulation of DNA-templated transcription"/>
    <property type="evidence" value="ECO:0007669"/>
    <property type="project" value="InterPro"/>
</dbReference>
<evidence type="ECO:0000313" key="1">
    <source>
        <dbReference type="EMBL" id="NLS09170.1"/>
    </source>
</evidence>
<evidence type="ECO:0000313" key="2">
    <source>
        <dbReference type="Proteomes" id="UP000523139"/>
    </source>
</evidence>
<name>A0A7X8TI42_9MICC</name>
<dbReference type="Gene3D" id="1.10.1220.10">
    <property type="entry name" value="Met repressor-like"/>
    <property type="match status" value="1"/>
</dbReference>
<dbReference type="AlphaFoldDB" id="A0A7X8TI42"/>
<dbReference type="InterPro" id="IPR010985">
    <property type="entry name" value="Ribbon_hlx_hlx"/>
</dbReference>
<dbReference type="Proteomes" id="UP000523139">
    <property type="component" value="Unassembled WGS sequence"/>
</dbReference>
<dbReference type="RefSeq" id="WP_168886661.1">
    <property type="nucleotide sequence ID" value="NZ_JABAHY010000002.1"/>
</dbReference>
<reference evidence="1 2" key="1">
    <citation type="submission" date="2020-04" db="EMBL/GenBank/DDBJ databases">
        <title>Nesterenkonia sp. nov., isolated from marine sediment.</title>
        <authorList>
            <person name="Zhang G."/>
        </authorList>
    </citation>
    <scope>NUCLEOTIDE SEQUENCE [LARGE SCALE GENOMIC DNA]</scope>
    <source>
        <strain evidence="1 2">MY13</strain>
    </source>
</reference>
<keyword evidence="2" id="KW-1185">Reference proteome</keyword>
<dbReference type="EMBL" id="JABAHY010000002">
    <property type="protein sequence ID" value="NLS09170.1"/>
    <property type="molecule type" value="Genomic_DNA"/>
</dbReference>
<dbReference type="InterPro" id="IPR013321">
    <property type="entry name" value="Arc_rbn_hlx_hlx"/>
</dbReference>
<protein>
    <submittedName>
        <fullName evidence="1">Ribbon-helix-helix protein, CopG family</fullName>
    </submittedName>
</protein>
<sequence length="76" mass="8313">MKISVSLPENAVQLLDDIAEQQGLASRSAAVAKALQIYRELQLGDAYEQAWKEWDESGDAEFWAATVGGGITEESR</sequence>
<gene>
    <name evidence="1" type="ORF">HGQ17_03950</name>
</gene>
<dbReference type="CDD" id="cd22231">
    <property type="entry name" value="RHH_NikR_HicB-like"/>
    <property type="match status" value="1"/>
</dbReference>